<dbReference type="CDD" id="cd03784">
    <property type="entry name" value="GT1_Gtf-like"/>
    <property type="match status" value="1"/>
</dbReference>
<dbReference type="AlphaFoldDB" id="A0A2C9W156"/>
<dbReference type="Pfam" id="PF26168">
    <property type="entry name" value="Glyco_transf_N"/>
    <property type="match status" value="1"/>
</dbReference>
<dbReference type="Pfam" id="PF00201">
    <property type="entry name" value="UDPGT"/>
    <property type="match status" value="1"/>
</dbReference>
<name>A0A2C9W156_MANES</name>
<dbReference type="PANTHER" id="PTHR11926">
    <property type="entry name" value="GLUCOSYL/GLUCURONOSYL TRANSFERASES"/>
    <property type="match status" value="1"/>
</dbReference>
<dbReference type="InterPro" id="IPR058980">
    <property type="entry name" value="Glyco_transf_N"/>
</dbReference>
<dbReference type="SUPFAM" id="SSF53756">
    <property type="entry name" value="UDP-Glycosyltransferase/glycogen phosphorylase"/>
    <property type="match status" value="1"/>
</dbReference>
<dbReference type="FunFam" id="3.40.50.2000:FF:000061">
    <property type="entry name" value="UDP-glycosyltransferase 83A1"/>
    <property type="match status" value="1"/>
</dbReference>
<dbReference type="GO" id="GO:0005737">
    <property type="term" value="C:cytoplasm"/>
    <property type="evidence" value="ECO:0000318"/>
    <property type="project" value="GO_Central"/>
</dbReference>
<gene>
    <name evidence="4" type="ORF">MANES_04G097400v8</name>
</gene>
<comment type="similarity">
    <text evidence="1">Belongs to the UDP-glycosyltransferase family.</text>
</comment>
<dbReference type="Proteomes" id="UP000091857">
    <property type="component" value="Chromosome 4"/>
</dbReference>
<evidence type="ECO:0000313" key="4">
    <source>
        <dbReference type="EMBL" id="OAY52616.1"/>
    </source>
</evidence>
<keyword evidence="2" id="KW-0808">Transferase</keyword>
<dbReference type="OMA" id="RTYICEA"/>
<accession>A0A2C9W156</accession>
<evidence type="ECO:0000256" key="2">
    <source>
        <dbReference type="ARBA" id="ARBA00022679"/>
    </source>
</evidence>
<feature type="domain" description="Glycosyltransferase N-terminal" evidence="3">
    <location>
        <begin position="7"/>
        <end position="42"/>
    </location>
</feature>
<protein>
    <recommendedName>
        <fullName evidence="3">Glycosyltransferase N-terminal domain-containing protein</fullName>
    </recommendedName>
</protein>
<dbReference type="PANTHER" id="PTHR11926:SF1412">
    <property type="entry name" value="UDP-GLYCOSYLTRANSFERASE 83A1-LIKE"/>
    <property type="match status" value="1"/>
</dbReference>
<dbReference type="InterPro" id="IPR002213">
    <property type="entry name" value="UDP_glucos_trans"/>
</dbReference>
<dbReference type="Gene3D" id="3.40.50.2000">
    <property type="entry name" value="Glycogen Phosphorylase B"/>
    <property type="match status" value="2"/>
</dbReference>
<keyword evidence="5" id="KW-1185">Reference proteome</keyword>
<organism evidence="4 5">
    <name type="scientific">Manihot esculenta</name>
    <name type="common">Cassava</name>
    <name type="synonym">Jatropha manihot</name>
    <dbReference type="NCBI Taxonomy" id="3983"/>
    <lineage>
        <taxon>Eukaryota</taxon>
        <taxon>Viridiplantae</taxon>
        <taxon>Streptophyta</taxon>
        <taxon>Embryophyta</taxon>
        <taxon>Tracheophyta</taxon>
        <taxon>Spermatophyta</taxon>
        <taxon>Magnoliopsida</taxon>
        <taxon>eudicotyledons</taxon>
        <taxon>Gunneridae</taxon>
        <taxon>Pentapetalae</taxon>
        <taxon>rosids</taxon>
        <taxon>fabids</taxon>
        <taxon>Malpighiales</taxon>
        <taxon>Euphorbiaceae</taxon>
        <taxon>Crotonoideae</taxon>
        <taxon>Manihoteae</taxon>
        <taxon>Manihot</taxon>
    </lineage>
</organism>
<comment type="caution">
    <text evidence="4">The sequence shown here is derived from an EMBL/GenBank/DDBJ whole genome shotgun (WGS) entry which is preliminary data.</text>
</comment>
<dbReference type="GO" id="GO:0080043">
    <property type="term" value="F:quercetin 3-O-glucosyltransferase activity"/>
    <property type="evidence" value="ECO:0000318"/>
    <property type="project" value="GO_Central"/>
</dbReference>
<dbReference type="EMBL" id="CM004390">
    <property type="protein sequence ID" value="OAY52616.1"/>
    <property type="molecule type" value="Genomic_DNA"/>
</dbReference>
<proteinExistence type="inferred from homology"/>
<evidence type="ECO:0000259" key="3">
    <source>
        <dbReference type="Pfam" id="PF26168"/>
    </source>
</evidence>
<dbReference type="GO" id="GO:0080044">
    <property type="term" value="F:quercetin 7-O-glucosyltransferase activity"/>
    <property type="evidence" value="ECO:0000318"/>
    <property type="project" value="GO_Central"/>
</dbReference>
<evidence type="ECO:0000256" key="1">
    <source>
        <dbReference type="ARBA" id="ARBA00009995"/>
    </source>
</evidence>
<sequence length="453" mass="50878">MGRKPHVMLIPYPAQGHVTPLLKLAYNLADHGVKVTFVNTESIHAKLISTMPEKSTEKIRISLVSVPEGLESNLDEKEKENASSFMQGHLQNLVESVNLLNNDDQVTLVIADISLGWALEVAQKMGIKRAAFVPYGVGNLAMALHSPMLIEAGIIDVHGIPMKDEFIRLSNEIPAWNTKELVWSFPGDQELQKLIFEHFIRKTVQNVQISNWLLVNSFYELEQSACDLIPNILPIGPLFVRDHLEPYAGNFWPEDSTCLSWLDEQPPGSVIYAAFGSSTICNKEQFNELALGLEILGQPFLWVVRSDFTNGMSVQYPDGFIERVRKYGKIVEWAPQDKVLAHPSTACFFSHCGWNSTMEGLNMGVPFLCWPYCVDQFHNRTYICEAWKVGLELTPDDTGIVTRHQIKSKLQKLLSDKDIEANSLKLKALARNSTGEGGSSFNNFISFVEQINQ</sequence>
<dbReference type="OrthoDB" id="5835829at2759"/>
<dbReference type="Gramene" id="Manes.04G097400.1.v8.1">
    <property type="protein sequence ID" value="Manes.04G097400.1.v8.1.CDS"/>
    <property type="gene ID" value="Manes.04G097400.v8.1"/>
</dbReference>
<reference evidence="5" key="1">
    <citation type="journal article" date="2016" name="Nat. Biotechnol.">
        <title>Sequencing wild and cultivated cassava and related species reveals extensive interspecific hybridization and genetic diversity.</title>
        <authorList>
            <person name="Bredeson J.V."/>
            <person name="Lyons J.B."/>
            <person name="Prochnik S.E."/>
            <person name="Wu G.A."/>
            <person name="Ha C.M."/>
            <person name="Edsinger-Gonzales E."/>
            <person name="Grimwood J."/>
            <person name="Schmutz J."/>
            <person name="Rabbi I.Y."/>
            <person name="Egesi C."/>
            <person name="Nauluvula P."/>
            <person name="Lebot V."/>
            <person name="Ndunguru J."/>
            <person name="Mkamilo G."/>
            <person name="Bart R.S."/>
            <person name="Setter T.L."/>
            <person name="Gleadow R.M."/>
            <person name="Kulakow P."/>
            <person name="Ferguson M.E."/>
            <person name="Rounsley S."/>
            <person name="Rokhsar D.S."/>
        </authorList>
    </citation>
    <scope>NUCLEOTIDE SEQUENCE [LARGE SCALE GENOMIC DNA]</scope>
    <source>
        <strain evidence="5">cv. AM560-2</strain>
    </source>
</reference>
<evidence type="ECO:0000313" key="5">
    <source>
        <dbReference type="Proteomes" id="UP000091857"/>
    </source>
</evidence>
<dbReference type="FunFam" id="3.40.50.2000:FF:000108">
    <property type="entry name" value="UDP-glycosyltransferase 83A1"/>
    <property type="match status" value="1"/>
</dbReference>